<comment type="caution">
    <text evidence="1">The sequence shown here is derived from an EMBL/GenBank/DDBJ whole genome shotgun (WGS) entry which is preliminary data.</text>
</comment>
<proteinExistence type="predicted"/>
<accession>A0ABS0B3T7</accession>
<protein>
    <submittedName>
        <fullName evidence="1">Uncharacterized protein</fullName>
    </submittedName>
</protein>
<sequence length="106" mass="11293">MPIDALDIAYIAIGAKQALKDSPGGYTAIPGFEGELDYVQACIDQAGLLDGVWQEYEGIFPGVWCYEVAEPFGYSFGKHLQLDGSSADAERILRAIVVGSMTSATA</sequence>
<reference evidence="1 2" key="1">
    <citation type="submission" date="2020-11" db="EMBL/GenBank/DDBJ databases">
        <title>Draft Genome Sequence and Secondary Metabolite Biosynthetic Potential of the Lysobacter niastensis Type strain DSM 18481.</title>
        <authorList>
            <person name="Turrini P."/>
            <person name="Artuso I."/>
            <person name="Tescari M."/>
            <person name="Lugli G.A."/>
            <person name="Frangipani E."/>
            <person name="Ventura M."/>
            <person name="Visca P."/>
        </authorList>
    </citation>
    <scope>NUCLEOTIDE SEQUENCE [LARGE SCALE GENOMIC DNA]</scope>
    <source>
        <strain evidence="1 2">DSM 18481</strain>
    </source>
</reference>
<organism evidence="1 2">
    <name type="scientific">Lysobacter niastensis</name>
    <dbReference type="NCBI Taxonomy" id="380629"/>
    <lineage>
        <taxon>Bacteria</taxon>
        <taxon>Pseudomonadati</taxon>
        <taxon>Pseudomonadota</taxon>
        <taxon>Gammaproteobacteria</taxon>
        <taxon>Lysobacterales</taxon>
        <taxon>Lysobacteraceae</taxon>
        <taxon>Lysobacter</taxon>
    </lineage>
</organism>
<gene>
    <name evidence="1" type="ORF">IU514_02920</name>
</gene>
<evidence type="ECO:0000313" key="2">
    <source>
        <dbReference type="Proteomes" id="UP001429984"/>
    </source>
</evidence>
<name>A0ABS0B3T7_9GAMM</name>
<evidence type="ECO:0000313" key="1">
    <source>
        <dbReference type="EMBL" id="MBF6022973.1"/>
    </source>
</evidence>
<keyword evidence="2" id="KW-1185">Reference proteome</keyword>
<dbReference type="EMBL" id="JADLZT010000002">
    <property type="protein sequence ID" value="MBF6022973.1"/>
    <property type="molecule type" value="Genomic_DNA"/>
</dbReference>
<dbReference type="RefSeq" id="WP_194929592.1">
    <property type="nucleotide sequence ID" value="NZ_JADLZT010000002.1"/>
</dbReference>
<dbReference type="Proteomes" id="UP001429984">
    <property type="component" value="Unassembled WGS sequence"/>
</dbReference>